<evidence type="ECO:0000313" key="2">
    <source>
        <dbReference type="Proteomes" id="UP001314181"/>
    </source>
</evidence>
<organism evidence="1 2">
    <name type="scientific">Candidatus Xenohaliotis californiensis</name>
    <dbReference type="NCBI Taxonomy" id="84677"/>
    <lineage>
        <taxon>Bacteria</taxon>
        <taxon>Pseudomonadati</taxon>
        <taxon>Pseudomonadota</taxon>
        <taxon>Alphaproteobacteria</taxon>
        <taxon>Rickettsiales</taxon>
        <taxon>Anaplasmataceae</taxon>
        <taxon>Candidatus Xenohaliotis</taxon>
    </lineage>
</organism>
<proteinExistence type="predicted"/>
<sequence>MNFIKNIFKSNKIKPVDESIKLAENNDADDIIYVSSGLGAKSIAVDLTDEHSIDYMVINPDKINTYGNPLIEHYTDHDGLFYVSYKDSTNDNKSISMDVSENNMLKNQAVHDAITYSRGLYKDDIVTLNYCSADHSPQFTLKLTNGTAEIIHTPGDDGISLSCSAVIEAEEGNPFFFIVAEDDKHFMHMARIFL</sequence>
<comment type="caution">
    <text evidence="1">The sequence shown here is derived from an EMBL/GenBank/DDBJ whole genome shotgun (WGS) entry which is preliminary data.</text>
</comment>
<evidence type="ECO:0000313" key="1">
    <source>
        <dbReference type="EMBL" id="CAK8162608.1"/>
    </source>
</evidence>
<reference evidence="1 2" key="1">
    <citation type="submission" date="2024-01" db="EMBL/GenBank/DDBJ databases">
        <authorList>
            <person name="Kunselman E."/>
        </authorList>
    </citation>
    <scope>NUCLEOTIDE SEQUENCE [LARGE SCALE GENOMIC DNA]</scope>
    <source>
        <strain evidence="1">2 abalone samples</strain>
    </source>
</reference>
<protein>
    <submittedName>
        <fullName evidence="1">Uncharacterized protein</fullName>
    </submittedName>
</protein>
<name>A0ABM9N7K7_9RICK</name>
<gene>
    <name evidence="1" type="ORF">CAXC1_10018</name>
</gene>
<dbReference type="EMBL" id="CAWVOK010000011">
    <property type="protein sequence ID" value="CAK8162608.1"/>
    <property type="molecule type" value="Genomic_DNA"/>
</dbReference>
<dbReference type="Proteomes" id="UP001314181">
    <property type="component" value="Unassembled WGS sequence"/>
</dbReference>
<keyword evidence="2" id="KW-1185">Reference proteome</keyword>
<dbReference type="RefSeq" id="WP_338363701.1">
    <property type="nucleotide sequence ID" value="NZ_CAWVOK010000011.1"/>
</dbReference>
<accession>A0ABM9N7K7</accession>